<dbReference type="AlphaFoldDB" id="A0AAV7JTT8"/>
<dbReference type="Gene3D" id="1.10.510.10">
    <property type="entry name" value="Transferase(Phosphotransferase) domain 1"/>
    <property type="match status" value="1"/>
</dbReference>
<protein>
    <submittedName>
        <fullName evidence="5">Cyclin-G-associated kinase</fullName>
    </submittedName>
</protein>
<dbReference type="PROSITE" id="PS00108">
    <property type="entry name" value="PROTEIN_KINASE_ST"/>
    <property type="match status" value="1"/>
</dbReference>
<dbReference type="InterPro" id="IPR036869">
    <property type="entry name" value="J_dom_sf"/>
</dbReference>
<evidence type="ECO:0000313" key="5">
    <source>
        <dbReference type="EMBL" id="KAI6652182.1"/>
    </source>
</evidence>
<organism evidence="5 6">
    <name type="scientific">Oopsacas minuta</name>
    <dbReference type="NCBI Taxonomy" id="111878"/>
    <lineage>
        <taxon>Eukaryota</taxon>
        <taxon>Metazoa</taxon>
        <taxon>Porifera</taxon>
        <taxon>Hexactinellida</taxon>
        <taxon>Hexasterophora</taxon>
        <taxon>Lyssacinosida</taxon>
        <taxon>Leucopsacidae</taxon>
        <taxon>Oopsacas</taxon>
    </lineage>
</organism>
<dbReference type="GO" id="GO:0005524">
    <property type="term" value="F:ATP binding"/>
    <property type="evidence" value="ECO:0007669"/>
    <property type="project" value="InterPro"/>
</dbReference>
<dbReference type="InterPro" id="IPR029021">
    <property type="entry name" value="Prot-tyrosine_phosphatase-like"/>
</dbReference>
<dbReference type="Gene3D" id="2.60.40.1110">
    <property type="match status" value="1"/>
</dbReference>
<feature type="domain" description="J" evidence="4">
    <location>
        <begin position="1072"/>
        <end position="1137"/>
    </location>
</feature>
<dbReference type="PANTHER" id="PTHR22967">
    <property type="entry name" value="SERINE/THREONINE PROTEIN KINASE"/>
    <property type="match status" value="1"/>
</dbReference>
<feature type="compositionally biased region" description="Basic and acidic residues" evidence="2">
    <location>
        <begin position="350"/>
        <end position="362"/>
    </location>
</feature>
<evidence type="ECO:0000256" key="2">
    <source>
        <dbReference type="SAM" id="MobiDB-lite"/>
    </source>
</evidence>
<dbReference type="PROSITE" id="PS50011">
    <property type="entry name" value="PROTEIN_KINASE_DOM"/>
    <property type="match status" value="1"/>
</dbReference>
<sequence length="1137" mass="127101">MVDKLKNALSNLSAGIGGTSPQDIIGTTIQIPLTNTQEPQQLKIKRILDTGGYGVIYQAQDVRSGQEFAIKRIVISSELSADIKQELSIHKSVTGHPHILPFITAVTQKQSESALVYLIQTELCPLGNLSSRLPMPGTHTYLSLPHIFKFFYQTVQAVSHLHTQSPPIVHRDIKAENLLLDSSENIKLCDFGSATTQFHLPDTTWTATQRGLLQEDLARYTTPMYRAPEMLDLYSNQPIDTRADIWALGCLLYHICFLRHPFQEGSTLPILSAQYFFPVQDSKNKDPLLFQSLIRSLIKTIPEERPGADGIVASLYHYSMQMGIDVEALDKVPRIHNLPPPVEQTLPSAQKEDKPQELKREPSPYSYASGINAFLGRVKGGADNLIKNIKDMSVIRGATYSIVHLTSRLLVSVVPDERNAPIVRDMLDKEHNGSYLIFNLSGVSYDVTVFHGRVADLIWPRNRSTPEFLKMLDMCKQLDAWLIADHCNVVVLQDHPDLVSSVYLVTAYFLYCGLFSNLRAVGSYLTTHLPTPGKITLLPSLRRYYSYLTHLAKDPDHNKPHKNRISINKIRISPCSFAEDSEIVIEILCRDGIVYSSQGEGGLLLPAENAVEFIMEAHLESDIQIRIHSPSNKGLSITTTNRTLVCTLQLYSGYMNSETGHLRFLRKDFDSVSTSSYRLQDLTMTLTFEVLDHEFICPIQSVIPKLINPPACCSSKEECNSFQQLYELRMSNRIAMSQPSDKPASPPLPSPPRIDDVPLISINSEPTQQTDKLPARPKFRDTMDDDSDSSSSSSSSDSSSDGDVLIRHQNNYNTLLGQEYEFNPHFQPDADTATAPVTTQTQSEALEALVENRQQNISPMNDDVILDLTDQALPTVTSQDLLISGMSELSTTQKGSDLVDIFSAPTQSTNDIAPNTDIFSSDILNIDPVMQAQEPVRPVKSSDPWDAFNMNSLSSKSNTLFSNKSAQGHTTPSKENISTSTNQSSVRPNYTSSTSPQPSNRQKRDPFGEILKDTGFPQHDQESHTLNEMNKSNLLEAIGDPDKVQVMEWSKSKQGNIRGLLSSLHEMSWEGVRWKQIGMHDLMETSHVKKAYLKASLAFHPDKHVDSPHQNLARLIVIELNEAHSRFENGEIQHRTF</sequence>
<proteinExistence type="predicted"/>
<feature type="compositionally biased region" description="Polar residues" evidence="2">
    <location>
        <begin position="761"/>
        <end position="771"/>
    </location>
</feature>
<dbReference type="SUPFAM" id="SSF46565">
    <property type="entry name" value="Chaperone J-domain"/>
    <property type="match status" value="1"/>
</dbReference>
<feature type="domain" description="Protein kinase" evidence="3">
    <location>
        <begin position="42"/>
        <end position="320"/>
    </location>
</feature>
<feature type="compositionally biased region" description="Basic and acidic residues" evidence="2">
    <location>
        <begin position="1002"/>
        <end position="1012"/>
    </location>
</feature>
<keyword evidence="1" id="KW-0547">Nucleotide-binding</keyword>
<keyword evidence="6" id="KW-1185">Reference proteome</keyword>
<dbReference type="PANTHER" id="PTHR22967:SF105">
    <property type="entry name" value="CYCLIN-G-ASSOCIATED KINASE"/>
    <property type="match status" value="1"/>
</dbReference>
<dbReference type="GO" id="GO:0045747">
    <property type="term" value="P:positive regulation of Notch signaling pathway"/>
    <property type="evidence" value="ECO:0007669"/>
    <property type="project" value="TreeGrafter"/>
</dbReference>
<name>A0AAV7JTT8_9METZ</name>
<dbReference type="PROSITE" id="PS50076">
    <property type="entry name" value="DNAJ_2"/>
    <property type="match status" value="1"/>
</dbReference>
<dbReference type="GO" id="GO:2000369">
    <property type="term" value="P:regulation of clathrin-dependent endocytosis"/>
    <property type="evidence" value="ECO:0007669"/>
    <property type="project" value="TreeGrafter"/>
</dbReference>
<keyword evidence="5" id="KW-0418">Kinase</keyword>
<comment type="caution">
    <text evidence="5">The sequence shown here is derived from an EMBL/GenBank/DDBJ whole genome shotgun (WGS) entry which is preliminary data.</text>
</comment>
<dbReference type="EMBL" id="JAKMXF010000299">
    <property type="protein sequence ID" value="KAI6652182.1"/>
    <property type="molecule type" value="Genomic_DNA"/>
</dbReference>
<dbReference type="CDD" id="cd06257">
    <property type="entry name" value="DnaJ"/>
    <property type="match status" value="1"/>
</dbReference>
<dbReference type="InterPro" id="IPR001623">
    <property type="entry name" value="DnaJ_domain"/>
</dbReference>
<keyword evidence="5" id="KW-0808">Transferase</keyword>
<dbReference type="GO" id="GO:0035612">
    <property type="term" value="F:AP-2 adaptor complex binding"/>
    <property type="evidence" value="ECO:0007669"/>
    <property type="project" value="TreeGrafter"/>
</dbReference>
<dbReference type="GO" id="GO:0004674">
    <property type="term" value="F:protein serine/threonine kinase activity"/>
    <property type="evidence" value="ECO:0007669"/>
    <property type="project" value="TreeGrafter"/>
</dbReference>
<accession>A0AAV7JTT8</accession>
<dbReference type="Gene3D" id="1.10.287.110">
    <property type="entry name" value="DnaJ domain"/>
    <property type="match status" value="1"/>
</dbReference>
<dbReference type="GO" id="GO:0005737">
    <property type="term" value="C:cytoplasm"/>
    <property type="evidence" value="ECO:0007669"/>
    <property type="project" value="TreeGrafter"/>
</dbReference>
<dbReference type="SMART" id="SM00220">
    <property type="entry name" value="S_TKc"/>
    <property type="match status" value="1"/>
</dbReference>
<dbReference type="InterPro" id="IPR008271">
    <property type="entry name" value="Ser/Thr_kinase_AS"/>
</dbReference>
<evidence type="ECO:0000313" key="6">
    <source>
        <dbReference type="Proteomes" id="UP001165289"/>
    </source>
</evidence>
<feature type="compositionally biased region" description="Polar residues" evidence="2">
    <location>
        <begin position="959"/>
        <end position="1000"/>
    </location>
</feature>
<dbReference type="Pfam" id="PF00069">
    <property type="entry name" value="Pkinase"/>
    <property type="match status" value="1"/>
</dbReference>
<dbReference type="Proteomes" id="UP001165289">
    <property type="component" value="Unassembled WGS sequence"/>
</dbReference>
<dbReference type="SUPFAM" id="SSF52799">
    <property type="entry name" value="(Phosphotyrosine protein) phosphatases II"/>
    <property type="match status" value="1"/>
</dbReference>
<gene>
    <name evidence="5" type="ORF">LOD99_7200</name>
</gene>
<reference evidence="5 6" key="1">
    <citation type="journal article" date="2023" name="BMC Biol.">
        <title>The compact genome of the sponge Oopsacas minuta (Hexactinellida) is lacking key metazoan core genes.</title>
        <authorList>
            <person name="Santini S."/>
            <person name="Schenkelaars Q."/>
            <person name="Jourda C."/>
            <person name="Duchesne M."/>
            <person name="Belahbib H."/>
            <person name="Rocher C."/>
            <person name="Selva M."/>
            <person name="Riesgo A."/>
            <person name="Vervoort M."/>
            <person name="Leys S.P."/>
            <person name="Kodjabachian L."/>
            <person name="Le Bivic A."/>
            <person name="Borchiellini C."/>
            <person name="Claverie J.M."/>
            <person name="Renard E."/>
        </authorList>
    </citation>
    <scope>NUCLEOTIDE SEQUENCE [LARGE SCALE GENOMIC DNA]</scope>
    <source>
        <strain evidence="5">SPO-2</strain>
    </source>
</reference>
<evidence type="ECO:0000256" key="1">
    <source>
        <dbReference type="ARBA" id="ARBA00022741"/>
    </source>
</evidence>
<feature type="compositionally biased region" description="Low complexity" evidence="2">
    <location>
        <begin position="789"/>
        <end position="801"/>
    </location>
</feature>
<dbReference type="InterPro" id="IPR000719">
    <property type="entry name" value="Prot_kinase_dom"/>
</dbReference>
<feature type="region of interest" description="Disordered" evidence="2">
    <location>
        <begin position="736"/>
        <end position="804"/>
    </location>
</feature>
<dbReference type="SUPFAM" id="SSF56112">
    <property type="entry name" value="Protein kinase-like (PK-like)"/>
    <property type="match status" value="1"/>
</dbReference>
<feature type="region of interest" description="Disordered" evidence="2">
    <location>
        <begin position="959"/>
        <end position="1022"/>
    </location>
</feature>
<evidence type="ECO:0000259" key="3">
    <source>
        <dbReference type="PROSITE" id="PS50011"/>
    </source>
</evidence>
<dbReference type="InterPro" id="IPR011009">
    <property type="entry name" value="Kinase-like_dom_sf"/>
</dbReference>
<dbReference type="Gene3D" id="3.90.190.10">
    <property type="entry name" value="Protein tyrosine phosphatase superfamily"/>
    <property type="match status" value="1"/>
</dbReference>
<feature type="region of interest" description="Disordered" evidence="2">
    <location>
        <begin position="339"/>
        <end position="362"/>
    </location>
</feature>
<evidence type="ECO:0000259" key="4">
    <source>
        <dbReference type="PROSITE" id="PS50076"/>
    </source>
</evidence>